<accession>A0AAD7FZR5</accession>
<dbReference type="AlphaFoldDB" id="A0AAD7FZR5"/>
<dbReference type="EMBL" id="JARKIE010000352">
    <property type="protein sequence ID" value="KAJ7652224.1"/>
    <property type="molecule type" value="Genomic_DNA"/>
</dbReference>
<sequence>MMAGNEENVQPMPIYPPRPPVDPRIQPLSFLQGSRCLPPTTPDTAPYLSSISALVDWNTLCSLRGHLEKFAVSLRAGQAAVHEGRVPDMEQYRLDLMEFLIQRSRCKWSHIIPATTGKADGINLEAVSRTVVPATLAGSGVWIHQVSQVINIISRCWNGVQYRVLLSSYLEQSSALDSAPYEFELTCRKIQASLEPGDMPGRLGVTIFANSVRRADRTKNSSPNHVDMILGILLSLFDANPNMNLELLHQVTDSIVEYLNDRDLDEAICYTLQDCDLTHVWTRVTARLSTCRRDFLGDFRRPCGTWLHCSRDCLPQTHGYLPGRTSPRIPYRPSLQLPIQRRSWLSSKPMF</sequence>
<evidence type="ECO:0000313" key="2">
    <source>
        <dbReference type="Proteomes" id="UP001221757"/>
    </source>
</evidence>
<name>A0AAD7FZR5_MYCRO</name>
<proteinExistence type="predicted"/>
<organism evidence="1 2">
    <name type="scientific">Mycena rosella</name>
    <name type="common">Pink bonnet</name>
    <name type="synonym">Agaricus rosellus</name>
    <dbReference type="NCBI Taxonomy" id="1033263"/>
    <lineage>
        <taxon>Eukaryota</taxon>
        <taxon>Fungi</taxon>
        <taxon>Dikarya</taxon>
        <taxon>Basidiomycota</taxon>
        <taxon>Agaricomycotina</taxon>
        <taxon>Agaricomycetes</taxon>
        <taxon>Agaricomycetidae</taxon>
        <taxon>Agaricales</taxon>
        <taxon>Marasmiineae</taxon>
        <taxon>Mycenaceae</taxon>
        <taxon>Mycena</taxon>
    </lineage>
</organism>
<evidence type="ECO:0000313" key="1">
    <source>
        <dbReference type="EMBL" id="KAJ7652224.1"/>
    </source>
</evidence>
<comment type="caution">
    <text evidence="1">The sequence shown here is derived from an EMBL/GenBank/DDBJ whole genome shotgun (WGS) entry which is preliminary data.</text>
</comment>
<keyword evidence="2" id="KW-1185">Reference proteome</keyword>
<gene>
    <name evidence="1" type="ORF">B0H17DRAFT_409343</name>
</gene>
<protein>
    <submittedName>
        <fullName evidence="1">Uncharacterized protein</fullName>
    </submittedName>
</protein>
<reference evidence="1" key="1">
    <citation type="submission" date="2023-03" db="EMBL/GenBank/DDBJ databases">
        <title>Massive genome expansion in bonnet fungi (Mycena s.s.) driven by repeated elements and novel gene families across ecological guilds.</title>
        <authorList>
            <consortium name="Lawrence Berkeley National Laboratory"/>
            <person name="Harder C.B."/>
            <person name="Miyauchi S."/>
            <person name="Viragh M."/>
            <person name="Kuo A."/>
            <person name="Thoen E."/>
            <person name="Andreopoulos B."/>
            <person name="Lu D."/>
            <person name="Skrede I."/>
            <person name="Drula E."/>
            <person name="Henrissat B."/>
            <person name="Morin E."/>
            <person name="Kohler A."/>
            <person name="Barry K."/>
            <person name="LaButti K."/>
            <person name="Morin E."/>
            <person name="Salamov A."/>
            <person name="Lipzen A."/>
            <person name="Mereny Z."/>
            <person name="Hegedus B."/>
            <person name="Baldrian P."/>
            <person name="Stursova M."/>
            <person name="Weitz H."/>
            <person name="Taylor A."/>
            <person name="Grigoriev I.V."/>
            <person name="Nagy L.G."/>
            <person name="Martin F."/>
            <person name="Kauserud H."/>
        </authorList>
    </citation>
    <scope>NUCLEOTIDE SEQUENCE</scope>
    <source>
        <strain evidence="1">CBHHK067</strain>
    </source>
</reference>
<dbReference type="Proteomes" id="UP001221757">
    <property type="component" value="Unassembled WGS sequence"/>
</dbReference>